<accession>A0A0N4X6A8</accession>
<evidence type="ECO:0000256" key="1">
    <source>
        <dbReference type="SAM" id="MobiDB-lite"/>
    </source>
</evidence>
<name>A0A0N4X6A8_HAEPC</name>
<dbReference type="AlphaFoldDB" id="A0A0N4X6A8"/>
<feature type="region of interest" description="Disordered" evidence="1">
    <location>
        <begin position="58"/>
        <end position="90"/>
    </location>
</feature>
<protein>
    <submittedName>
        <fullName evidence="4">DUF5641 domain-containing protein</fullName>
    </submittedName>
</protein>
<gene>
    <name evidence="2" type="ORF">HPLM_LOCUS19892</name>
</gene>
<reference evidence="4" key="1">
    <citation type="submission" date="2017-02" db="UniProtKB">
        <authorList>
            <consortium name="WormBaseParasite"/>
        </authorList>
    </citation>
    <scope>IDENTIFICATION</scope>
</reference>
<evidence type="ECO:0000313" key="3">
    <source>
        <dbReference type="Proteomes" id="UP000268014"/>
    </source>
</evidence>
<feature type="compositionally biased region" description="Polar residues" evidence="1">
    <location>
        <begin position="79"/>
        <end position="90"/>
    </location>
</feature>
<dbReference type="WBParaSite" id="HPLM_0001990001-mRNA-1">
    <property type="protein sequence ID" value="HPLM_0001990001-mRNA-1"/>
    <property type="gene ID" value="HPLM_0001990001"/>
</dbReference>
<sequence>MGDFVLIYDPLLDRGRWKMGEVIGSRDGFRRSADVRFASKTVITRPNNMIYKLELHPASPKRKPTEQATPSIHRRHNVETQWSGTNSTTN</sequence>
<keyword evidence="3" id="KW-1185">Reference proteome</keyword>
<evidence type="ECO:0000313" key="2">
    <source>
        <dbReference type="EMBL" id="VDO80023.1"/>
    </source>
</evidence>
<evidence type="ECO:0000313" key="4">
    <source>
        <dbReference type="WBParaSite" id="HPLM_0001990001-mRNA-1"/>
    </source>
</evidence>
<reference evidence="2 3" key="2">
    <citation type="submission" date="2018-11" db="EMBL/GenBank/DDBJ databases">
        <authorList>
            <consortium name="Pathogen Informatics"/>
        </authorList>
    </citation>
    <scope>NUCLEOTIDE SEQUENCE [LARGE SCALE GENOMIC DNA]</scope>
    <source>
        <strain evidence="2 3">MHpl1</strain>
    </source>
</reference>
<organism evidence="4">
    <name type="scientific">Haemonchus placei</name>
    <name type="common">Barber's pole worm</name>
    <dbReference type="NCBI Taxonomy" id="6290"/>
    <lineage>
        <taxon>Eukaryota</taxon>
        <taxon>Metazoa</taxon>
        <taxon>Ecdysozoa</taxon>
        <taxon>Nematoda</taxon>
        <taxon>Chromadorea</taxon>
        <taxon>Rhabditida</taxon>
        <taxon>Rhabditina</taxon>
        <taxon>Rhabditomorpha</taxon>
        <taxon>Strongyloidea</taxon>
        <taxon>Trichostrongylidae</taxon>
        <taxon>Haemonchus</taxon>
    </lineage>
</organism>
<dbReference type="EMBL" id="UZAF01021675">
    <property type="protein sequence ID" value="VDO80023.1"/>
    <property type="molecule type" value="Genomic_DNA"/>
</dbReference>
<proteinExistence type="predicted"/>
<dbReference type="OrthoDB" id="5867286at2759"/>
<dbReference type="Proteomes" id="UP000268014">
    <property type="component" value="Unassembled WGS sequence"/>
</dbReference>